<feature type="transmembrane region" description="Helical" evidence="6">
    <location>
        <begin position="304"/>
        <end position="323"/>
    </location>
</feature>
<dbReference type="AlphaFoldDB" id="A0A545AJL1"/>
<sequence>MGGLLRRADFRRLFGVRLTGQFGDGVFQAALAGSVLFNPDRQTEPVAVAFGFAVLLLPYSLLGPFTGILLDRYPRRNVLVWANVTRSVVLVGVAAVLWAGGRTWPFLLLALIAVAVNRFILGGLSAGMPHVARNRELITANAFSPTAGTVVLTIGVGAAVGLRSVVDAGDLGYAVVLLVASAAYLISAVLAGRFPVAALGPDRDDPTARLETVGSVVRGMVAGVRHLSERRAAAFALLTVGLGRIGFGVTTLALLLLYRNTLDGGGMFPSGDTGLGQVVLATGLGAGLAALVTPGVVRRISRRTWMTALLILLAVVWPVIVAVPTTAVVVAVALVGGWASQGIKIIVDAAVQSEVDDVYRGRVFALYDMLFNVCVVTGLLIAAFGLPDSGRSWPVFLGLGVGHLVLAAWVARWTDRLGWSRVSAVTPPARVFFDSSGREPGPD</sequence>
<dbReference type="PANTHER" id="PTHR23513:SF17">
    <property type="entry name" value="MEMBRANE PROTEIN"/>
    <property type="match status" value="1"/>
</dbReference>
<keyword evidence="5 6" id="KW-0472">Membrane</keyword>
<dbReference type="Proteomes" id="UP000317982">
    <property type="component" value="Unassembled WGS sequence"/>
</dbReference>
<evidence type="ECO:0000256" key="6">
    <source>
        <dbReference type="SAM" id="Phobius"/>
    </source>
</evidence>
<dbReference type="GO" id="GO:0005886">
    <property type="term" value="C:plasma membrane"/>
    <property type="evidence" value="ECO:0007669"/>
    <property type="project" value="UniProtKB-SubCell"/>
</dbReference>
<dbReference type="CDD" id="cd06173">
    <property type="entry name" value="MFS_MefA_like"/>
    <property type="match status" value="1"/>
</dbReference>
<feature type="transmembrane region" description="Helical" evidence="6">
    <location>
        <begin position="171"/>
        <end position="191"/>
    </location>
</feature>
<feature type="transmembrane region" description="Helical" evidence="6">
    <location>
        <begin position="278"/>
        <end position="297"/>
    </location>
</feature>
<dbReference type="Gene3D" id="1.20.1250.20">
    <property type="entry name" value="MFS general substrate transporter like domains"/>
    <property type="match status" value="1"/>
</dbReference>
<keyword evidence="4 6" id="KW-1133">Transmembrane helix</keyword>
<evidence type="ECO:0000256" key="2">
    <source>
        <dbReference type="ARBA" id="ARBA00022475"/>
    </source>
</evidence>
<keyword evidence="3 6" id="KW-0812">Transmembrane</keyword>
<feature type="transmembrane region" description="Helical" evidence="6">
    <location>
        <begin position="78"/>
        <end position="100"/>
    </location>
</feature>
<feature type="transmembrane region" description="Helical" evidence="6">
    <location>
        <begin position="235"/>
        <end position="258"/>
    </location>
</feature>
<feature type="transmembrane region" description="Helical" evidence="6">
    <location>
        <begin position="138"/>
        <end position="159"/>
    </location>
</feature>
<dbReference type="InParanoid" id="A0A545AJL1"/>
<feature type="transmembrane region" description="Helical" evidence="6">
    <location>
        <begin position="392"/>
        <end position="411"/>
    </location>
</feature>
<evidence type="ECO:0000256" key="5">
    <source>
        <dbReference type="ARBA" id="ARBA00023136"/>
    </source>
</evidence>
<keyword evidence="8" id="KW-1185">Reference proteome</keyword>
<keyword evidence="2" id="KW-1003">Cell membrane</keyword>
<feature type="transmembrane region" description="Helical" evidence="6">
    <location>
        <begin position="106"/>
        <end position="126"/>
    </location>
</feature>
<evidence type="ECO:0000256" key="3">
    <source>
        <dbReference type="ARBA" id="ARBA00022692"/>
    </source>
</evidence>
<comment type="subcellular location">
    <subcellularLocation>
        <location evidence="1">Cell membrane</location>
        <topology evidence="1">Multi-pass membrane protein</topology>
    </subcellularLocation>
</comment>
<reference evidence="7 8" key="1">
    <citation type="submission" date="2019-07" db="EMBL/GenBank/DDBJ databases">
        <title>Cryptosporangium phraense sp. nov., isolated from plant litter.</title>
        <authorList>
            <person name="Suriyachadkun C."/>
        </authorList>
    </citation>
    <scope>NUCLEOTIDE SEQUENCE [LARGE SCALE GENOMIC DNA]</scope>
    <source>
        <strain evidence="7 8">A-T 5661</strain>
    </source>
</reference>
<name>A0A545AJL1_9ACTN</name>
<feature type="transmembrane region" description="Helical" evidence="6">
    <location>
        <begin position="363"/>
        <end position="386"/>
    </location>
</feature>
<evidence type="ECO:0000256" key="1">
    <source>
        <dbReference type="ARBA" id="ARBA00004651"/>
    </source>
</evidence>
<feature type="transmembrane region" description="Helical" evidence="6">
    <location>
        <begin position="46"/>
        <end position="66"/>
    </location>
</feature>
<gene>
    <name evidence="7" type="ORF">FL583_29720</name>
</gene>
<dbReference type="OrthoDB" id="3688258at2"/>
<dbReference type="SUPFAM" id="SSF103473">
    <property type="entry name" value="MFS general substrate transporter"/>
    <property type="match status" value="1"/>
</dbReference>
<evidence type="ECO:0000313" key="7">
    <source>
        <dbReference type="EMBL" id="TQS41498.1"/>
    </source>
</evidence>
<comment type="caution">
    <text evidence="7">The sequence shown here is derived from an EMBL/GenBank/DDBJ whole genome shotgun (WGS) entry which is preliminary data.</text>
</comment>
<evidence type="ECO:0000256" key="4">
    <source>
        <dbReference type="ARBA" id="ARBA00022989"/>
    </source>
</evidence>
<organism evidence="7 8">
    <name type="scientific">Cryptosporangium phraense</name>
    <dbReference type="NCBI Taxonomy" id="2593070"/>
    <lineage>
        <taxon>Bacteria</taxon>
        <taxon>Bacillati</taxon>
        <taxon>Actinomycetota</taxon>
        <taxon>Actinomycetes</taxon>
        <taxon>Cryptosporangiales</taxon>
        <taxon>Cryptosporangiaceae</taxon>
        <taxon>Cryptosporangium</taxon>
    </lineage>
</organism>
<accession>A0A545AJL1</accession>
<proteinExistence type="predicted"/>
<dbReference type="EMBL" id="VIRS01000026">
    <property type="protein sequence ID" value="TQS41498.1"/>
    <property type="molecule type" value="Genomic_DNA"/>
</dbReference>
<dbReference type="InterPro" id="IPR036259">
    <property type="entry name" value="MFS_trans_sf"/>
</dbReference>
<protein>
    <submittedName>
        <fullName evidence="7">MFS transporter</fullName>
    </submittedName>
</protein>
<dbReference type="PANTHER" id="PTHR23513">
    <property type="entry name" value="INTEGRAL MEMBRANE EFFLUX PROTEIN-RELATED"/>
    <property type="match status" value="1"/>
</dbReference>
<evidence type="ECO:0000313" key="8">
    <source>
        <dbReference type="Proteomes" id="UP000317982"/>
    </source>
</evidence>